<dbReference type="Proteomes" id="UP000623129">
    <property type="component" value="Unassembled WGS sequence"/>
</dbReference>
<proteinExistence type="predicted"/>
<keyword evidence="3" id="KW-1185">Reference proteome</keyword>
<comment type="caution">
    <text evidence="2">The sequence shown here is derived from an EMBL/GenBank/DDBJ whole genome shotgun (WGS) entry which is preliminary data.</text>
</comment>
<evidence type="ECO:0000256" key="1">
    <source>
        <dbReference type="SAM" id="MobiDB-lite"/>
    </source>
</evidence>
<feature type="region of interest" description="Disordered" evidence="1">
    <location>
        <begin position="1"/>
        <end position="34"/>
    </location>
</feature>
<gene>
    <name evidence="2" type="ORF">FCM35_KLT00260</name>
</gene>
<name>A0A833VI62_9POAL</name>
<dbReference type="AlphaFoldDB" id="A0A833VI62"/>
<organism evidence="2 3">
    <name type="scientific">Carex littledalei</name>
    <dbReference type="NCBI Taxonomy" id="544730"/>
    <lineage>
        <taxon>Eukaryota</taxon>
        <taxon>Viridiplantae</taxon>
        <taxon>Streptophyta</taxon>
        <taxon>Embryophyta</taxon>
        <taxon>Tracheophyta</taxon>
        <taxon>Spermatophyta</taxon>
        <taxon>Magnoliopsida</taxon>
        <taxon>Liliopsida</taxon>
        <taxon>Poales</taxon>
        <taxon>Cyperaceae</taxon>
        <taxon>Cyperoideae</taxon>
        <taxon>Cariceae</taxon>
        <taxon>Carex</taxon>
        <taxon>Carex subgen. Euthyceras</taxon>
    </lineage>
</organism>
<dbReference type="EMBL" id="SWLB01000001">
    <property type="protein sequence ID" value="KAF3341622.1"/>
    <property type="molecule type" value="Genomic_DNA"/>
</dbReference>
<evidence type="ECO:0000313" key="3">
    <source>
        <dbReference type="Proteomes" id="UP000623129"/>
    </source>
</evidence>
<evidence type="ECO:0000313" key="2">
    <source>
        <dbReference type="EMBL" id="KAF3341622.1"/>
    </source>
</evidence>
<sequence>MSYGRNLSVPLSSSSNNAERSLHRRASDASLPRGRALGCRSRQLRRQRKQIVKGLIEPAYITEEAISKLKQLRFLKEVALNQDAICLSELLE</sequence>
<reference evidence="2" key="1">
    <citation type="submission" date="2020-01" db="EMBL/GenBank/DDBJ databases">
        <title>Genome sequence of Kobresia littledalei, the first chromosome-level genome in the family Cyperaceae.</title>
        <authorList>
            <person name="Qu G."/>
        </authorList>
    </citation>
    <scope>NUCLEOTIDE SEQUENCE</scope>
    <source>
        <strain evidence="2">C.B.Clarke</strain>
        <tissue evidence="2">Leaf</tissue>
    </source>
</reference>
<accession>A0A833VI62</accession>
<protein>
    <submittedName>
        <fullName evidence="2">Uncharacterized protein</fullName>
    </submittedName>
</protein>
<feature type="compositionally biased region" description="Low complexity" evidence="1">
    <location>
        <begin position="1"/>
        <end position="17"/>
    </location>
</feature>